<dbReference type="InterPro" id="IPR036052">
    <property type="entry name" value="TrpB-like_PALP_sf"/>
</dbReference>
<protein>
    <submittedName>
        <fullName evidence="5">Pyridoxal-phosphate dependent enzyme</fullName>
    </submittedName>
</protein>
<dbReference type="EMBL" id="JAQZAO010000004">
    <property type="protein sequence ID" value="MDD7965703.1"/>
    <property type="molecule type" value="Genomic_DNA"/>
</dbReference>
<feature type="compositionally biased region" description="Polar residues" evidence="3">
    <location>
        <begin position="1"/>
        <end position="13"/>
    </location>
</feature>
<dbReference type="InterPro" id="IPR001926">
    <property type="entry name" value="TrpB-like_PALP"/>
</dbReference>
<dbReference type="Proteomes" id="UP001300763">
    <property type="component" value="Unassembled WGS sequence"/>
</dbReference>
<sequence length="339" mass="34724">MSGRRSNQGSTPTGELDRAPLLGPEDVAAAAAVLDGVAVRTPLTDLADGFAVKREDLQPVGAFKVRGAFHAASRLAPERQAAGLVTHSSGNHGRALAWVARRLGVPCTVVAPDDAVETKVAAMAELGARLVRVPADERESAADAVVAETGGTLIPPYDHPHVIAGQGTVGAEILADRPDVEQVVVPIGGGGLISGIAAALRGSGVRVVGAEPELAGDAAASRRAGERVRFPREQVAATAADGLRATVLGELTWPHVRDLVADVVTIDEEAIADATRRLHAAGVACEASGAVATAGWLALPPADRTRRTVAVVSGGNVDPAWLARVLADQHERSPVPTFG</sequence>
<comment type="cofactor">
    <cofactor evidence="1">
        <name>pyridoxal 5'-phosphate</name>
        <dbReference type="ChEBI" id="CHEBI:597326"/>
    </cofactor>
</comment>
<dbReference type="PANTHER" id="PTHR43050">
    <property type="entry name" value="SERINE / THREONINE RACEMASE FAMILY MEMBER"/>
    <property type="match status" value="1"/>
</dbReference>
<evidence type="ECO:0000313" key="5">
    <source>
        <dbReference type="EMBL" id="MDD7965703.1"/>
    </source>
</evidence>
<feature type="region of interest" description="Disordered" evidence="3">
    <location>
        <begin position="1"/>
        <end position="21"/>
    </location>
</feature>
<keyword evidence="6" id="KW-1185">Reference proteome</keyword>
<evidence type="ECO:0000259" key="4">
    <source>
        <dbReference type="Pfam" id="PF00291"/>
    </source>
</evidence>
<evidence type="ECO:0000313" key="6">
    <source>
        <dbReference type="Proteomes" id="UP001300763"/>
    </source>
</evidence>
<dbReference type="RefSeq" id="WP_274200247.1">
    <property type="nucleotide sequence ID" value="NZ_JAQZAO010000004.1"/>
</dbReference>
<evidence type="ECO:0000256" key="3">
    <source>
        <dbReference type="SAM" id="MobiDB-lite"/>
    </source>
</evidence>
<evidence type="ECO:0000256" key="2">
    <source>
        <dbReference type="ARBA" id="ARBA00022898"/>
    </source>
</evidence>
<gene>
    <name evidence="5" type="ORF">PGB27_10130</name>
</gene>
<dbReference type="Gene3D" id="3.40.50.1100">
    <property type="match status" value="2"/>
</dbReference>
<accession>A0ABT5SVE1</accession>
<dbReference type="PANTHER" id="PTHR43050:SF1">
    <property type="entry name" value="SERINE RACEMASE"/>
    <property type="match status" value="1"/>
</dbReference>
<name>A0ABT5SVE1_9PSEU</name>
<proteinExistence type="predicted"/>
<dbReference type="SUPFAM" id="SSF53686">
    <property type="entry name" value="Tryptophan synthase beta subunit-like PLP-dependent enzymes"/>
    <property type="match status" value="1"/>
</dbReference>
<comment type="caution">
    <text evidence="5">The sequence shown here is derived from an EMBL/GenBank/DDBJ whole genome shotgun (WGS) entry which is preliminary data.</text>
</comment>
<organism evidence="5 6">
    <name type="scientific">Actinomycetospora lemnae</name>
    <dbReference type="NCBI Taxonomy" id="3019891"/>
    <lineage>
        <taxon>Bacteria</taxon>
        <taxon>Bacillati</taxon>
        <taxon>Actinomycetota</taxon>
        <taxon>Actinomycetes</taxon>
        <taxon>Pseudonocardiales</taxon>
        <taxon>Pseudonocardiaceae</taxon>
        <taxon>Actinomycetospora</taxon>
    </lineage>
</organism>
<reference evidence="5 6" key="1">
    <citation type="submission" date="2023-02" db="EMBL/GenBank/DDBJ databases">
        <title>Genome sequencing required for Actinomycetospora new species description.</title>
        <authorList>
            <person name="Saimee Y."/>
            <person name="Duangmal K."/>
        </authorList>
    </citation>
    <scope>NUCLEOTIDE SEQUENCE [LARGE SCALE GENOMIC DNA]</scope>
    <source>
        <strain evidence="5 6">DW7H6</strain>
    </source>
</reference>
<keyword evidence="2" id="KW-0663">Pyridoxal phosphate</keyword>
<feature type="domain" description="Tryptophan synthase beta chain-like PALP" evidence="4">
    <location>
        <begin position="41"/>
        <end position="314"/>
    </location>
</feature>
<evidence type="ECO:0000256" key="1">
    <source>
        <dbReference type="ARBA" id="ARBA00001933"/>
    </source>
</evidence>
<dbReference type="Pfam" id="PF00291">
    <property type="entry name" value="PALP"/>
    <property type="match status" value="1"/>
</dbReference>